<protein>
    <submittedName>
        <fullName evidence="1">Uncharacterized protein</fullName>
    </submittedName>
</protein>
<proteinExistence type="predicted"/>
<evidence type="ECO:0000313" key="2">
    <source>
        <dbReference type="Proteomes" id="UP000645462"/>
    </source>
</evidence>
<dbReference type="EMBL" id="BMFC01000011">
    <property type="protein sequence ID" value="GGC16146.1"/>
    <property type="molecule type" value="Genomic_DNA"/>
</dbReference>
<sequence>MGQVRHGSASTTHAVRAAIQRSQASLAQLSKELGINPKTIAKGFLHPFHIDTTRAEDADVGELDLIRWERPHPIHQPIKLPSFGGACNEVRRGSMHQAYITSQRVGPFIKIVHAHSLQNGDGPRPDFLRSSIVQSQAS</sequence>
<reference evidence="2" key="1">
    <citation type="journal article" date="2019" name="Int. J. Syst. Evol. Microbiol.">
        <title>The Global Catalogue of Microorganisms (GCM) 10K type strain sequencing project: providing services to taxonomists for standard genome sequencing and annotation.</title>
        <authorList>
            <consortium name="The Broad Institute Genomics Platform"/>
            <consortium name="The Broad Institute Genome Sequencing Center for Infectious Disease"/>
            <person name="Wu L."/>
            <person name="Ma J."/>
        </authorList>
    </citation>
    <scope>NUCLEOTIDE SEQUENCE [LARGE SCALE GENOMIC DNA]</scope>
    <source>
        <strain evidence="2">CGMCC 1.12478</strain>
    </source>
</reference>
<evidence type="ECO:0000313" key="1">
    <source>
        <dbReference type="EMBL" id="GGC16146.1"/>
    </source>
</evidence>
<dbReference type="Proteomes" id="UP000645462">
    <property type="component" value="Unassembled WGS sequence"/>
</dbReference>
<keyword evidence="2" id="KW-1185">Reference proteome</keyword>
<accession>A0ABQ1L4N3</accession>
<organism evidence="1 2">
    <name type="scientific">Marivita lacus</name>
    <dbReference type="NCBI Taxonomy" id="1323742"/>
    <lineage>
        <taxon>Bacteria</taxon>
        <taxon>Pseudomonadati</taxon>
        <taxon>Pseudomonadota</taxon>
        <taxon>Alphaproteobacteria</taxon>
        <taxon>Rhodobacterales</taxon>
        <taxon>Roseobacteraceae</taxon>
        <taxon>Marivita</taxon>
    </lineage>
</organism>
<comment type="caution">
    <text evidence="1">The sequence shown here is derived from an EMBL/GenBank/DDBJ whole genome shotgun (WGS) entry which is preliminary data.</text>
</comment>
<gene>
    <name evidence="1" type="ORF">GCM10011363_35680</name>
</gene>
<name>A0ABQ1L4N3_9RHOB</name>